<evidence type="ECO:0000256" key="2">
    <source>
        <dbReference type="ARBA" id="ARBA00022801"/>
    </source>
</evidence>
<protein>
    <submittedName>
        <fullName evidence="3">Nicotinamidase-related amidase</fullName>
    </submittedName>
</protein>
<keyword evidence="4" id="KW-1185">Reference proteome</keyword>
<evidence type="ECO:0000313" key="4">
    <source>
        <dbReference type="Proteomes" id="UP000555103"/>
    </source>
</evidence>
<dbReference type="Proteomes" id="UP000555103">
    <property type="component" value="Unassembled WGS sequence"/>
</dbReference>
<name>A0A840CQC0_9BACT</name>
<dbReference type="PANTHER" id="PTHR11080:SF2">
    <property type="entry name" value="LD05707P"/>
    <property type="match status" value="1"/>
</dbReference>
<dbReference type="SUPFAM" id="SSF52499">
    <property type="entry name" value="Isochorismatase-like hydrolases"/>
    <property type="match status" value="1"/>
</dbReference>
<gene>
    <name evidence="3" type="ORF">GGR21_001699</name>
</gene>
<keyword evidence="2" id="KW-0378">Hydrolase</keyword>
<accession>A0A840CQC0</accession>
<dbReference type="EMBL" id="JACIEP010000005">
    <property type="protein sequence ID" value="MBB4035804.1"/>
    <property type="molecule type" value="Genomic_DNA"/>
</dbReference>
<evidence type="ECO:0000256" key="1">
    <source>
        <dbReference type="ARBA" id="ARBA00006336"/>
    </source>
</evidence>
<dbReference type="GO" id="GO:0016787">
    <property type="term" value="F:hydrolase activity"/>
    <property type="evidence" value="ECO:0007669"/>
    <property type="project" value="UniProtKB-KW"/>
</dbReference>
<dbReference type="RefSeq" id="WP_183306726.1">
    <property type="nucleotide sequence ID" value="NZ_JACIEP010000005.1"/>
</dbReference>
<comment type="similarity">
    <text evidence="1">Belongs to the isochorismatase family.</text>
</comment>
<evidence type="ECO:0000313" key="3">
    <source>
        <dbReference type="EMBL" id="MBB4035804.1"/>
    </source>
</evidence>
<sequence length="261" mass="29922">MKKTAILGIDLQNDFTSPSGSLFVKHADSDVIRIADFILTNQGKIDYIALTLDSHQPIHIAHQIYWKDKDERNPPLFSVLSADDVEAGKWIPQYNKDRALIYLERLEAKGDVCTIWPMHCILGTTGWAIDPILTDCLSKWAVRNDRYYELFYKGFSQSTEHYSIFRAAVEWEDEPETYLNTKLLNKLNGYDEVYLIGEAADYCVANSLNDILDECGELAKKIVVLTDCMSWIDPDNERAKAIFERARQRGVKFKESTGLRL</sequence>
<comment type="caution">
    <text evidence="3">The sequence shown here is derived from an EMBL/GenBank/DDBJ whole genome shotgun (WGS) entry which is preliminary data.</text>
</comment>
<reference evidence="3 4" key="1">
    <citation type="submission" date="2020-08" db="EMBL/GenBank/DDBJ databases">
        <title>Genomic Encyclopedia of Type Strains, Phase IV (KMG-IV): sequencing the most valuable type-strain genomes for metagenomic binning, comparative biology and taxonomic classification.</title>
        <authorList>
            <person name="Goeker M."/>
        </authorList>
    </citation>
    <scope>NUCLEOTIDE SEQUENCE [LARGE SCALE GENOMIC DNA]</scope>
    <source>
        <strain evidence="3 4">DSM 104969</strain>
    </source>
</reference>
<dbReference type="PANTHER" id="PTHR11080">
    <property type="entry name" value="PYRAZINAMIDASE/NICOTINAMIDASE"/>
    <property type="match status" value="1"/>
</dbReference>
<dbReference type="InterPro" id="IPR052347">
    <property type="entry name" value="Isochorismatase_Nicotinamidase"/>
</dbReference>
<proteinExistence type="inferred from homology"/>
<organism evidence="3 4">
    <name type="scientific">Dysgonomonas hofstadii</name>
    <dbReference type="NCBI Taxonomy" id="637886"/>
    <lineage>
        <taxon>Bacteria</taxon>
        <taxon>Pseudomonadati</taxon>
        <taxon>Bacteroidota</taxon>
        <taxon>Bacteroidia</taxon>
        <taxon>Bacteroidales</taxon>
        <taxon>Dysgonomonadaceae</taxon>
        <taxon>Dysgonomonas</taxon>
    </lineage>
</organism>
<dbReference type="Gene3D" id="3.40.50.850">
    <property type="entry name" value="Isochorismatase-like"/>
    <property type="match status" value="1"/>
</dbReference>
<dbReference type="InterPro" id="IPR036380">
    <property type="entry name" value="Isochorismatase-like_sf"/>
</dbReference>
<dbReference type="AlphaFoldDB" id="A0A840CQC0"/>